<evidence type="ECO:0000313" key="2">
    <source>
        <dbReference type="Proteomes" id="UP001396334"/>
    </source>
</evidence>
<sequence>MTSSAAMLILPQIGETFPPSLEVKVSAWKWGANVAKIDLETLFQNKGQEIGADETTIPKLVLMIPIEIQGHNNRDNNLQHRSLESKRILHGGVAFSIMRT</sequence>
<comment type="caution">
    <text evidence="1">The sequence shown here is derived from an EMBL/GenBank/DDBJ whole genome shotgun (WGS) entry which is preliminary data.</text>
</comment>
<keyword evidence="2" id="KW-1185">Reference proteome</keyword>
<dbReference type="Proteomes" id="UP001396334">
    <property type="component" value="Unassembled WGS sequence"/>
</dbReference>
<gene>
    <name evidence="1" type="ORF">V6N11_051479</name>
</gene>
<reference evidence="1 2" key="1">
    <citation type="journal article" date="2024" name="G3 (Bethesda)">
        <title>Genome assembly of Hibiscus sabdariffa L. provides insights into metabolisms of medicinal natural products.</title>
        <authorList>
            <person name="Kim T."/>
        </authorList>
    </citation>
    <scope>NUCLEOTIDE SEQUENCE [LARGE SCALE GENOMIC DNA]</scope>
    <source>
        <strain evidence="1">TK-2024</strain>
        <tissue evidence="1">Old leaves</tissue>
    </source>
</reference>
<evidence type="ECO:0000313" key="1">
    <source>
        <dbReference type="EMBL" id="KAK9045570.1"/>
    </source>
</evidence>
<name>A0ABR2U791_9ROSI</name>
<organism evidence="1 2">
    <name type="scientific">Hibiscus sabdariffa</name>
    <name type="common">roselle</name>
    <dbReference type="NCBI Taxonomy" id="183260"/>
    <lineage>
        <taxon>Eukaryota</taxon>
        <taxon>Viridiplantae</taxon>
        <taxon>Streptophyta</taxon>
        <taxon>Embryophyta</taxon>
        <taxon>Tracheophyta</taxon>
        <taxon>Spermatophyta</taxon>
        <taxon>Magnoliopsida</taxon>
        <taxon>eudicotyledons</taxon>
        <taxon>Gunneridae</taxon>
        <taxon>Pentapetalae</taxon>
        <taxon>rosids</taxon>
        <taxon>malvids</taxon>
        <taxon>Malvales</taxon>
        <taxon>Malvaceae</taxon>
        <taxon>Malvoideae</taxon>
        <taxon>Hibiscus</taxon>
    </lineage>
</organism>
<proteinExistence type="predicted"/>
<accession>A0ABR2U791</accession>
<dbReference type="EMBL" id="JBBPBN010000001">
    <property type="protein sequence ID" value="KAK9045570.1"/>
    <property type="molecule type" value="Genomic_DNA"/>
</dbReference>
<protein>
    <submittedName>
        <fullName evidence="1">Uncharacterized protein</fullName>
    </submittedName>
</protein>